<feature type="compositionally biased region" description="Basic and acidic residues" evidence="1">
    <location>
        <begin position="231"/>
        <end position="243"/>
    </location>
</feature>
<dbReference type="EMBL" id="CAEZXX010000084">
    <property type="protein sequence ID" value="CAB4713270.1"/>
    <property type="molecule type" value="Genomic_DNA"/>
</dbReference>
<accession>A0A6J6QN52</accession>
<evidence type="ECO:0000313" key="2">
    <source>
        <dbReference type="EMBL" id="CAB4713270.1"/>
    </source>
</evidence>
<dbReference type="AlphaFoldDB" id="A0A6J6QN52"/>
<feature type="region of interest" description="Disordered" evidence="1">
    <location>
        <begin position="146"/>
        <end position="176"/>
    </location>
</feature>
<evidence type="ECO:0000256" key="1">
    <source>
        <dbReference type="SAM" id="MobiDB-lite"/>
    </source>
</evidence>
<proteinExistence type="predicted"/>
<organism evidence="2">
    <name type="scientific">freshwater metagenome</name>
    <dbReference type="NCBI Taxonomy" id="449393"/>
    <lineage>
        <taxon>unclassified sequences</taxon>
        <taxon>metagenomes</taxon>
        <taxon>ecological metagenomes</taxon>
    </lineage>
</organism>
<gene>
    <name evidence="2" type="ORF">UFOPK2602_01286</name>
</gene>
<name>A0A6J6QN52_9ZZZZ</name>
<protein>
    <submittedName>
        <fullName evidence="2">Unannotated protein</fullName>
    </submittedName>
</protein>
<reference evidence="2" key="1">
    <citation type="submission" date="2020-05" db="EMBL/GenBank/DDBJ databases">
        <authorList>
            <person name="Chiriac C."/>
            <person name="Salcher M."/>
            <person name="Ghai R."/>
            <person name="Kavagutti S V."/>
        </authorList>
    </citation>
    <scope>NUCLEOTIDE SEQUENCE</scope>
</reference>
<feature type="region of interest" description="Disordered" evidence="1">
    <location>
        <begin position="218"/>
        <end position="243"/>
    </location>
</feature>
<sequence>MQGGDLYGLGIGVDATHLRAEVVGAVGLAHQPLETTADRRGGVTATRQFGREDLGDVVEVRELPLAGEVRKQVLHQTALGTHVVVPGEYRTICEEVRPARAQLLQLGNARCGSGGVGIQRCGCLVEEHTEPGGAHQGRIRRALERSEEHAPLLRGGGSKDAPGPRTDDGNPSPVERAHHLLGVGVRRHEYRNVARGDPPGRCALAIVLVLEEFDHRASEVTEDGAARPRRRDLGTQRDVLRQP</sequence>